<dbReference type="SUPFAM" id="SSF81296">
    <property type="entry name" value="E set domains"/>
    <property type="match status" value="1"/>
</dbReference>
<dbReference type="InterPro" id="IPR051091">
    <property type="entry name" value="O-Glucosyltr/Glycosyltrsf_90"/>
</dbReference>
<dbReference type="PANTHER" id="PTHR12203:SF122">
    <property type="entry name" value="GLYCOSYL TRANSFERASE CAP10 DOMAIN-CONTAINING PROTEIN"/>
    <property type="match status" value="1"/>
</dbReference>
<keyword evidence="3" id="KW-0328">Glycosyltransferase</keyword>
<dbReference type="GO" id="GO:0046527">
    <property type="term" value="F:glucosyltransferase activity"/>
    <property type="evidence" value="ECO:0007669"/>
    <property type="project" value="TreeGrafter"/>
</dbReference>
<dbReference type="Pfam" id="PF00630">
    <property type="entry name" value="Filamin"/>
    <property type="match status" value="1"/>
</dbReference>
<evidence type="ECO:0000256" key="1">
    <source>
        <dbReference type="ARBA" id="ARBA00004319"/>
    </source>
</evidence>
<evidence type="ECO:0000256" key="9">
    <source>
        <dbReference type="ARBA" id="ARBA00047553"/>
    </source>
</evidence>
<dbReference type="PROSITE" id="PS50194">
    <property type="entry name" value="FILAMIN_REPEAT"/>
    <property type="match status" value="1"/>
</dbReference>
<evidence type="ECO:0000313" key="14">
    <source>
        <dbReference type="EMBL" id="CAH1992428.1"/>
    </source>
</evidence>
<sequence length="517" mass="60582">MNDLTLFFACICIIQPGLSGVNLNETNIWGPGLKPDKIVMPARYFFIQLACTERDQCISNSAQENLEVKIDGLTEQGTPCRSWINILNRKDGFYIVRYKIYVMCIDVKISVYYKGEHVGSSPYISKDIVFNDECRCPRDSLENIIKTWECGSTPLLIRKKLNHFPKIDWTQLRPEVIKTFDKPLSVSLCHYIIKDNRVHRKCYGKYVGFNMFMDAIFLSLTRKTKLPDLEIFVNLGDWPLAVHNMPEKYPIMSWCSSNDSYDIVMPTYDLTESTLENMGRVTLDVFSVQGNTKYLFEKRIPKLFWRGRDSNKHRLNLIKLSRENPDLINASLTNFFFYRDKQEEYGPKADYVSFFEFFDYKYQLAIDGTVAPYRMPYLLAGGSLVFKTDSKYYEHFYTALEPNHHYVPVKADLSDLVHKLKWAINNEQEAKRIAENGQKFVNDNLTPKHVFCYYMHLFNEFARKTVSQVQVVDDMEIVNQTEAIHQQCDCGMNTDKMRKLIEVHKKHQYYVHEVEEL</sequence>
<accession>A0A9P0LHK4</accession>
<dbReference type="InterPro" id="IPR014756">
    <property type="entry name" value="Ig_E-set"/>
</dbReference>
<evidence type="ECO:0000256" key="12">
    <source>
        <dbReference type="SAM" id="SignalP"/>
    </source>
</evidence>
<comment type="function">
    <text evidence="8">Protein O-glucosyltransferase. Catalyzes the reaction that attaches glucose through an O-glycosidic linkage to a conserved serine residue found in the consensus sequence C-X-S-X-[PA]-C in epidermal growth factor-like repeats. Regulates Notch signaling by glucosylating Notch in the ER, glucosylation is required for the correct folding and cleavage of Notch.</text>
</comment>
<evidence type="ECO:0000256" key="2">
    <source>
        <dbReference type="ARBA" id="ARBA00006063"/>
    </source>
</evidence>
<evidence type="ECO:0000256" key="6">
    <source>
        <dbReference type="ARBA" id="ARBA00023180"/>
    </source>
</evidence>
<dbReference type="InterPro" id="IPR013783">
    <property type="entry name" value="Ig-like_fold"/>
</dbReference>
<reference evidence="14" key="1">
    <citation type="submission" date="2022-03" db="EMBL/GenBank/DDBJ databases">
        <authorList>
            <person name="Sayadi A."/>
        </authorList>
    </citation>
    <scope>NUCLEOTIDE SEQUENCE</scope>
</reference>
<dbReference type="EMBL" id="CAKOFQ010007142">
    <property type="protein sequence ID" value="CAH1992428.1"/>
    <property type="molecule type" value="Genomic_DNA"/>
</dbReference>
<comment type="similarity">
    <text evidence="2">Belongs to the KDELC family.</text>
</comment>
<feature type="domain" description="Glycosyl transferase CAP10" evidence="13">
    <location>
        <begin position="225"/>
        <end position="468"/>
    </location>
</feature>
<evidence type="ECO:0000256" key="10">
    <source>
        <dbReference type="ARBA" id="ARBA00049246"/>
    </source>
</evidence>
<proteinExistence type="inferred from homology"/>
<dbReference type="Gene3D" id="2.60.40.10">
    <property type="entry name" value="Immunoglobulins"/>
    <property type="match status" value="1"/>
</dbReference>
<feature type="signal peptide" evidence="12">
    <location>
        <begin position="1"/>
        <end position="19"/>
    </location>
</feature>
<evidence type="ECO:0000259" key="13">
    <source>
        <dbReference type="SMART" id="SM00672"/>
    </source>
</evidence>
<feature type="repeat" description="Filamin" evidence="11">
    <location>
        <begin position="18"/>
        <end position="127"/>
    </location>
</feature>
<keyword evidence="5" id="KW-0256">Endoplasmic reticulum</keyword>
<dbReference type="InterPro" id="IPR006598">
    <property type="entry name" value="CAP10"/>
</dbReference>
<dbReference type="AlphaFoldDB" id="A0A9P0LHK4"/>
<dbReference type="SMART" id="SM00672">
    <property type="entry name" value="CAP10"/>
    <property type="match status" value="1"/>
</dbReference>
<organism evidence="14 15">
    <name type="scientific">Acanthoscelides obtectus</name>
    <name type="common">Bean weevil</name>
    <name type="synonym">Bruchus obtectus</name>
    <dbReference type="NCBI Taxonomy" id="200917"/>
    <lineage>
        <taxon>Eukaryota</taxon>
        <taxon>Metazoa</taxon>
        <taxon>Ecdysozoa</taxon>
        <taxon>Arthropoda</taxon>
        <taxon>Hexapoda</taxon>
        <taxon>Insecta</taxon>
        <taxon>Pterygota</taxon>
        <taxon>Neoptera</taxon>
        <taxon>Endopterygota</taxon>
        <taxon>Coleoptera</taxon>
        <taxon>Polyphaga</taxon>
        <taxon>Cucujiformia</taxon>
        <taxon>Chrysomeloidea</taxon>
        <taxon>Chrysomelidae</taxon>
        <taxon>Bruchinae</taxon>
        <taxon>Bruchini</taxon>
        <taxon>Acanthoscelides</taxon>
    </lineage>
</organism>
<feature type="chain" id="PRO_5040445229" description="Glycosyl transferase CAP10 domain-containing protein" evidence="12">
    <location>
        <begin position="20"/>
        <end position="517"/>
    </location>
</feature>
<comment type="catalytic activity">
    <reaction evidence="9">
        <text>L-seryl-[EGF-like domain protein] + UDP-alpha-D-xylose = 3-O-(beta-D-xylosyl)-L-seryl-[EGF-like domain protein] + UDP + H(+)</text>
        <dbReference type="Rhea" id="RHEA:62016"/>
        <dbReference type="Rhea" id="RHEA-COMP:16010"/>
        <dbReference type="Rhea" id="RHEA-COMP:16011"/>
        <dbReference type="ChEBI" id="CHEBI:15378"/>
        <dbReference type="ChEBI" id="CHEBI:29999"/>
        <dbReference type="ChEBI" id="CHEBI:57632"/>
        <dbReference type="ChEBI" id="CHEBI:58223"/>
        <dbReference type="ChEBI" id="CHEBI:132085"/>
    </reaction>
</comment>
<keyword evidence="3" id="KW-0808">Transferase</keyword>
<dbReference type="Pfam" id="PF05686">
    <property type="entry name" value="Glyco_transf_90"/>
    <property type="match status" value="1"/>
</dbReference>
<evidence type="ECO:0000256" key="5">
    <source>
        <dbReference type="ARBA" id="ARBA00022824"/>
    </source>
</evidence>
<comment type="caution">
    <text evidence="14">The sequence shown here is derived from an EMBL/GenBank/DDBJ whole genome shotgun (WGS) entry which is preliminary data.</text>
</comment>
<name>A0A9P0LHK4_ACAOB</name>
<evidence type="ECO:0000256" key="11">
    <source>
        <dbReference type="PROSITE-ProRule" id="PRU00087"/>
    </source>
</evidence>
<dbReference type="Proteomes" id="UP001152888">
    <property type="component" value="Unassembled WGS sequence"/>
</dbReference>
<comment type="catalytic activity">
    <reaction evidence="10">
        <text>L-seryl-[EGF-like domain protein] + UDP-alpha-D-glucose = 3-O-(beta-D-glucosyl)-L-seryl-[EGF-like domain protein] + UDP + H(+)</text>
        <dbReference type="Rhea" id="RHEA:58116"/>
        <dbReference type="Rhea" id="RHEA-COMP:14610"/>
        <dbReference type="Rhea" id="RHEA-COMP:16010"/>
        <dbReference type="ChEBI" id="CHEBI:15378"/>
        <dbReference type="ChEBI" id="CHEBI:29999"/>
        <dbReference type="ChEBI" id="CHEBI:58223"/>
        <dbReference type="ChEBI" id="CHEBI:58885"/>
        <dbReference type="ChEBI" id="CHEBI:140576"/>
    </reaction>
</comment>
<evidence type="ECO:0000256" key="3">
    <source>
        <dbReference type="ARBA" id="ARBA00022676"/>
    </source>
</evidence>
<evidence type="ECO:0000313" key="15">
    <source>
        <dbReference type="Proteomes" id="UP001152888"/>
    </source>
</evidence>
<evidence type="ECO:0000256" key="8">
    <source>
        <dbReference type="ARBA" id="ARBA00045690"/>
    </source>
</evidence>
<gene>
    <name evidence="14" type="ORF">ACAOBT_LOCUS20852</name>
</gene>
<dbReference type="OrthoDB" id="541052at2759"/>
<evidence type="ECO:0000256" key="4">
    <source>
        <dbReference type="ARBA" id="ARBA00022729"/>
    </source>
</evidence>
<comment type="subcellular location">
    <subcellularLocation>
        <location evidence="1">Endoplasmic reticulum lumen</location>
    </subcellularLocation>
</comment>
<evidence type="ECO:0000256" key="7">
    <source>
        <dbReference type="ARBA" id="ARBA00043952"/>
    </source>
</evidence>
<comment type="pathway">
    <text evidence="7">Protein modification.</text>
</comment>
<dbReference type="GO" id="GO:0005788">
    <property type="term" value="C:endoplasmic reticulum lumen"/>
    <property type="evidence" value="ECO:0007669"/>
    <property type="project" value="UniProtKB-SubCell"/>
</dbReference>
<keyword evidence="6" id="KW-0325">Glycoprotein</keyword>
<protein>
    <recommendedName>
        <fullName evidence="13">Glycosyl transferase CAP10 domain-containing protein</fullName>
    </recommendedName>
</protein>
<keyword evidence="4 12" id="KW-0732">Signal</keyword>
<keyword evidence="15" id="KW-1185">Reference proteome</keyword>
<dbReference type="InterPro" id="IPR017868">
    <property type="entry name" value="Filamin/ABP280_repeat-like"/>
</dbReference>
<dbReference type="PANTHER" id="PTHR12203">
    <property type="entry name" value="KDEL LYS-ASP-GLU-LEU CONTAINING - RELATED"/>
    <property type="match status" value="1"/>
</dbReference>